<comment type="caution">
    <text evidence="2">The sequence shown here is derived from an EMBL/GenBank/DDBJ whole genome shotgun (WGS) entry which is preliminary data.</text>
</comment>
<dbReference type="InterPro" id="IPR002575">
    <property type="entry name" value="Aminoglycoside_PTrfase"/>
</dbReference>
<dbReference type="SUPFAM" id="SSF56112">
    <property type="entry name" value="Protein kinase-like (PK-like)"/>
    <property type="match status" value="1"/>
</dbReference>
<dbReference type="Proteomes" id="UP001500177">
    <property type="component" value="Unassembled WGS sequence"/>
</dbReference>
<reference evidence="3" key="1">
    <citation type="journal article" date="2019" name="Int. J. Syst. Evol. Microbiol.">
        <title>The Global Catalogue of Microorganisms (GCM) 10K type strain sequencing project: providing services to taxonomists for standard genome sequencing and annotation.</title>
        <authorList>
            <consortium name="The Broad Institute Genomics Platform"/>
            <consortium name="The Broad Institute Genome Sequencing Center for Infectious Disease"/>
            <person name="Wu L."/>
            <person name="Ma J."/>
        </authorList>
    </citation>
    <scope>NUCLEOTIDE SEQUENCE [LARGE SCALE GENOMIC DNA]</scope>
    <source>
        <strain evidence="3">JCM 13318</strain>
    </source>
</reference>
<feature type="domain" description="Aminoglycoside phosphotransferase" evidence="1">
    <location>
        <begin position="29"/>
        <end position="249"/>
    </location>
</feature>
<keyword evidence="3" id="KW-1185">Reference proteome</keyword>
<evidence type="ECO:0000313" key="3">
    <source>
        <dbReference type="Proteomes" id="UP001500177"/>
    </source>
</evidence>
<dbReference type="CDD" id="cd05154">
    <property type="entry name" value="ACAD10_11_N-like"/>
    <property type="match status" value="1"/>
</dbReference>
<proteinExistence type="predicted"/>
<dbReference type="InterPro" id="IPR011009">
    <property type="entry name" value="Kinase-like_dom_sf"/>
</dbReference>
<dbReference type="PANTHER" id="PTHR47829:SF1">
    <property type="entry name" value="HAD FAMILY PHOSPHATASE"/>
    <property type="match status" value="1"/>
</dbReference>
<dbReference type="Gene3D" id="3.30.200.20">
    <property type="entry name" value="Phosphorylase Kinase, domain 1"/>
    <property type="match status" value="1"/>
</dbReference>
<organism evidence="2 3">
    <name type="scientific">Brevibacterium permense</name>
    <dbReference type="NCBI Taxonomy" id="234834"/>
    <lineage>
        <taxon>Bacteria</taxon>
        <taxon>Bacillati</taxon>
        <taxon>Actinomycetota</taxon>
        <taxon>Actinomycetes</taxon>
        <taxon>Micrococcales</taxon>
        <taxon>Brevibacteriaceae</taxon>
        <taxon>Brevibacterium</taxon>
    </lineage>
</organism>
<dbReference type="EMBL" id="BAAALX010000008">
    <property type="protein sequence ID" value="GAA1511919.1"/>
    <property type="molecule type" value="Genomic_DNA"/>
</dbReference>
<protein>
    <submittedName>
        <fullName evidence="2">Phosphotransferase family protein</fullName>
    </submittedName>
</protein>
<name>A0ABP4L0W2_9MICO</name>
<dbReference type="Pfam" id="PF01636">
    <property type="entry name" value="APH"/>
    <property type="match status" value="1"/>
</dbReference>
<sequence length="356" mass="38854">MSVELDLPSLAGWMRDAGEPVTGSLRGARVGQGQSNLTYRIDDEAGRSWIARRPPLGHLLASAHDVAREFRIISALQSTGVPVPATVGVCEDPAVADVPVVIMEHVEGTVIDDEEAARKLAPEVRRRLGLELARTLAKIHVVDIDAVGLGDLASRKPYAPRQLKRWSRQLEESRTQDRPDLDALTTVLTEHLPDPDEITLVHGDFHVRNVIIDDATGDIRAVLDWELATLGDPLADVGSSLAYWTQAGETPDEPLAPTAVDGFPTRAEIAAEYLAASGRSGRTLGFWHTLGLWKIAIIAEGIRRRVSENPENAAAHGVPTARDIQELIDQGWAVARERADWHHEAHSPSSHRRDGL</sequence>
<dbReference type="InterPro" id="IPR052898">
    <property type="entry name" value="ACAD10-like"/>
</dbReference>
<evidence type="ECO:0000259" key="1">
    <source>
        <dbReference type="Pfam" id="PF01636"/>
    </source>
</evidence>
<dbReference type="InterPro" id="IPR041726">
    <property type="entry name" value="ACAD10_11_N"/>
</dbReference>
<dbReference type="RefSeq" id="WP_173156835.1">
    <property type="nucleotide sequence ID" value="NZ_BAAALX010000008.1"/>
</dbReference>
<dbReference type="PANTHER" id="PTHR47829">
    <property type="entry name" value="HYDROLASE, PUTATIVE (AFU_ORTHOLOGUE AFUA_1G12880)-RELATED"/>
    <property type="match status" value="1"/>
</dbReference>
<dbReference type="Gene3D" id="3.90.1200.10">
    <property type="match status" value="1"/>
</dbReference>
<evidence type="ECO:0000313" key="2">
    <source>
        <dbReference type="EMBL" id="GAA1511919.1"/>
    </source>
</evidence>
<accession>A0ABP4L0W2</accession>
<gene>
    <name evidence="2" type="ORF">GCM10009690_13680</name>
</gene>